<dbReference type="Pfam" id="PF00006">
    <property type="entry name" value="ATP-synt_ab"/>
    <property type="match status" value="1"/>
</dbReference>
<keyword evidence="7" id="KW-1185">Reference proteome</keyword>
<dbReference type="EMBL" id="CP030032">
    <property type="protein sequence ID" value="AWV90830.1"/>
    <property type="molecule type" value="Genomic_DNA"/>
</dbReference>
<dbReference type="InterPro" id="IPR027417">
    <property type="entry name" value="P-loop_NTPase"/>
</dbReference>
<comment type="caution">
    <text evidence="3">Lacks conserved residue(s) required for the propagation of feature annotation.</text>
</comment>
<feature type="domain" description="AAA+ ATPase" evidence="5">
    <location>
        <begin position="75"/>
        <end position="261"/>
    </location>
</feature>
<sequence length="322" mass="36188">MFRTTFKRHQKKKIGMARRRKRRRGSKQPKVNKLKRLTERLADYTPIQPAERIKLETGPKDITGRLIDLIAPIGKGQRVLVTSPPKAGKTTILQTISRAVHKNHPEIYQVALLIDERPEEATDFRRNIPAKVEASTTDSTPEQHVRLAEKVFADALEKLLDGEDVLILLDSITRLARAYNTTNRSGNGRTLSGGITAGALDRPRQLFGAARNLEEAGSLTIVATALIDTGSRMDDVIFHEFKGTGNSELVLDRELANRRLFPAVDLAASGTRRELDLMSPVEGKRVPDLRRRLADMSQQESLSWFLKRIKRTQNNLELLGSF</sequence>
<comment type="similarity">
    <text evidence="3">Belongs to the Rho family.</text>
</comment>
<feature type="region of interest" description="Disordered" evidence="4">
    <location>
        <begin position="1"/>
        <end position="30"/>
    </location>
</feature>
<dbReference type="SMART" id="SM00382">
    <property type="entry name" value="AAA"/>
    <property type="match status" value="1"/>
</dbReference>
<evidence type="ECO:0000256" key="1">
    <source>
        <dbReference type="ARBA" id="ARBA00022472"/>
    </source>
</evidence>
<protein>
    <recommendedName>
        <fullName evidence="3">Transcription termination factor Rho</fullName>
        <ecNumber evidence="3">3.6.4.-</ecNumber>
    </recommendedName>
    <alternativeName>
        <fullName evidence="3">ATP-dependent helicase Rho</fullName>
    </alternativeName>
</protein>
<dbReference type="GO" id="GO:0006353">
    <property type="term" value="P:DNA-templated transcription termination"/>
    <property type="evidence" value="ECO:0007669"/>
    <property type="project" value="UniProtKB-UniRule"/>
</dbReference>
<dbReference type="Gene3D" id="3.40.50.300">
    <property type="entry name" value="P-loop containing nucleotide triphosphate hydrolases"/>
    <property type="match status" value="1"/>
</dbReference>
<evidence type="ECO:0000259" key="5">
    <source>
        <dbReference type="SMART" id="SM00382"/>
    </source>
</evidence>
<reference evidence="6 7" key="1">
    <citation type="submission" date="2018-06" db="EMBL/GenBank/DDBJ databases">
        <title>Lujinxingia sediminis gen. nov. sp. nov., a new facultative anaerobic member of the class Deltaproteobacteria, and proposal of Lujinxingaceae fam. nov.</title>
        <authorList>
            <person name="Guo L.-Y."/>
            <person name="Li C.-M."/>
            <person name="Wang S."/>
            <person name="Du Z.-J."/>
        </authorList>
    </citation>
    <scope>NUCLEOTIDE SEQUENCE [LARGE SCALE GENOMIC DNA]</scope>
    <source>
        <strain evidence="6 7">FA350</strain>
    </source>
</reference>
<comment type="function">
    <text evidence="3">Facilitates transcription termination by a mechanism that involves Rho binding to the nascent RNA, activation of Rho's RNA-dependent ATPase activity, and release of the mRNA from the DNA template.</text>
</comment>
<dbReference type="PANTHER" id="PTHR46425:SF1">
    <property type="entry name" value="TRANSCRIPTION TERMINATION FACTOR RHO"/>
    <property type="match status" value="1"/>
</dbReference>
<dbReference type="Proteomes" id="UP000249799">
    <property type="component" value="Chromosome"/>
</dbReference>
<dbReference type="KEGG" id="bsed:DN745_16485"/>
<evidence type="ECO:0000313" key="6">
    <source>
        <dbReference type="EMBL" id="AWV90830.1"/>
    </source>
</evidence>
<dbReference type="InterPro" id="IPR003593">
    <property type="entry name" value="AAA+_ATPase"/>
</dbReference>
<dbReference type="GO" id="GO:0004386">
    <property type="term" value="F:helicase activity"/>
    <property type="evidence" value="ECO:0007669"/>
    <property type="project" value="UniProtKB-UniRule"/>
</dbReference>
<dbReference type="InterPro" id="IPR004665">
    <property type="entry name" value="Term_rho"/>
</dbReference>
<dbReference type="HAMAP" id="MF_01884">
    <property type="entry name" value="Rho"/>
    <property type="match status" value="1"/>
</dbReference>
<dbReference type="EC" id="3.6.4.-" evidence="3"/>
<proteinExistence type="inferred from homology"/>
<dbReference type="InterPro" id="IPR000194">
    <property type="entry name" value="ATPase_F1/V1/A1_a/bsu_nucl-bd"/>
</dbReference>
<accession>A0A2Z4FPL1</accession>
<dbReference type="GO" id="GO:0016787">
    <property type="term" value="F:hydrolase activity"/>
    <property type="evidence" value="ECO:0007669"/>
    <property type="project" value="UniProtKB-KW"/>
</dbReference>
<evidence type="ECO:0000256" key="3">
    <source>
        <dbReference type="HAMAP-Rule" id="MF_01884"/>
    </source>
</evidence>
<keyword evidence="3" id="KW-0547">Nucleotide-binding</keyword>
<dbReference type="NCBIfam" id="NF006886">
    <property type="entry name" value="PRK09376.1"/>
    <property type="match status" value="1"/>
</dbReference>
<keyword evidence="3" id="KW-0378">Hydrolase</keyword>
<dbReference type="AlphaFoldDB" id="A0A2Z4FPL1"/>
<evidence type="ECO:0000256" key="2">
    <source>
        <dbReference type="ARBA" id="ARBA00022884"/>
    </source>
</evidence>
<gene>
    <name evidence="3" type="primary">rho</name>
    <name evidence="6" type="ORF">DN745_16485</name>
</gene>
<keyword evidence="1 3" id="KW-0806">Transcription termination</keyword>
<evidence type="ECO:0000313" key="7">
    <source>
        <dbReference type="Proteomes" id="UP000249799"/>
    </source>
</evidence>
<keyword evidence="2 3" id="KW-0694">RNA-binding</keyword>
<dbReference type="GO" id="GO:0005524">
    <property type="term" value="F:ATP binding"/>
    <property type="evidence" value="ECO:0007669"/>
    <property type="project" value="UniProtKB-UniRule"/>
</dbReference>
<dbReference type="GO" id="GO:0008186">
    <property type="term" value="F:ATP-dependent activity, acting on RNA"/>
    <property type="evidence" value="ECO:0007669"/>
    <property type="project" value="InterPro"/>
</dbReference>
<dbReference type="SUPFAM" id="SSF52540">
    <property type="entry name" value="P-loop containing nucleoside triphosphate hydrolases"/>
    <property type="match status" value="1"/>
</dbReference>
<dbReference type="OrthoDB" id="9805197at2"/>
<evidence type="ECO:0000256" key="4">
    <source>
        <dbReference type="SAM" id="MobiDB-lite"/>
    </source>
</evidence>
<keyword evidence="3" id="KW-0805">Transcription regulation</keyword>
<feature type="binding site" evidence="3">
    <location>
        <position position="117"/>
    </location>
    <ligand>
        <name>ATP</name>
        <dbReference type="ChEBI" id="CHEBI:30616"/>
    </ligand>
</feature>
<name>A0A2Z4FPL1_9DELT</name>
<keyword evidence="3" id="KW-0347">Helicase</keyword>
<keyword evidence="3" id="KW-0804">Transcription</keyword>
<feature type="binding site" evidence="3">
    <location>
        <begin position="86"/>
        <end position="91"/>
    </location>
    <ligand>
        <name>ATP</name>
        <dbReference type="ChEBI" id="CHEBI:30616"/>
    </ligand>
</feature>
<dbReference type="PANTHER" id="PTHR46425">
    <property type="entry name" value="TRANSCRIPTION TERMINATION FACTOR RHO"/>
    <property type="match status" value="1"/>
</dbReference>
<dbReference type="GO" id="GO:0003723">
    <property type="term" value="F:RNA binding"/>
    <property type="evidence" value="ECO:0007669"/>
    <property type="project" value="UniProtKB-UniRule"/>
</dbReference>
<organism evidence="6 7">
    <name type="scientific">Bradymonas sediminis</name>
    <dbReference type="NCBI Taxonomy" id="1548548"/>
    <lineage>
        <taxon>Bacteria</taxon>
        <taxon>Deltaproteobacteria</taxon>
        <taxon>Bradymonadales</taxon>
        <taxon>Bradymonadaceae</taxon>
        <taxon>Bradymonas</taxon>
    </lineage>
</organism>
<keyword evidence="3" id="KW-0067">ATP-binding</keyword>
<comment type="subunit">
    <text evidence="3">Homohexamer. The homohexamer assembles into an open ring structure.</text>
</comment>